<keyword evidence="3" id="KW-0378">Hydrolase</keyword>
<sequence length="243" mass="25922">MSAAPMHMAGARLMLDPAGCVAWPAQKLLAVADLHLEKGSSFAARGRFLPPYDTRETLDRLALVLRRWRPQRLVLLGDSFHDRHGCARLPPAECAALARMLAGMEEVVWVLGNHDPDPPVGLPGVAAAEWRLAPFTFRHIAAPGATAEISGHFHPKATMPTRAGAVTRPCFLGDGRRLLLPAFGAYTGGLEVRDPAIAALFPRGGRAFLLGAERLFSFPTGPLRGSGRAAPEAPLLTQPGLPG</sequence>
<protein>
    <submittedName>
        <fullName evidence="3">Ligase-associated DNA damage response endonuclease PdeM</fullName>
        <ecNumber evidence="3">3.1.-.-</ecNumber>
    </submittedName>
</protein>
<dbReference type="EC" id="3.1.-.-" evidence="3"/>
<dbReference type="RefSeq" id="WP_168034286.1">
    <property type="nucleotide sequence ID" value="NZ_JAAVNE010000048.1"/>
</dbReference>
<dbReference type="InterPro" id="IPR004843">
    <property type="entry name" value="Calcineurin-like_PHP"/>
</dbReference>
<dbReference type="NCBIfam" id="TIGR04123">
    <property type="entry name" value="P_estr_lig_assc"/>
    <property type="match status" value="1"/>
</dbReference>
<comment type="caution">
    <text evidence="3">The sequence shown here is derived from an EMBL/GenBank/DDBJ whole genome shotgun (WGS) entry which is preliminary data.</text>
</comment>
<feature type="domain" description="Calcineurin-like phosphoesterase" evidence="2">
    <location>
        <begin position="27"/>
        <end position="116"/>
    </location>
</feature>
<keyword evidence="3" id="KW-0540">Nuclease</keyword>
<dbReference type="Proteomes" id="UP000787635">
    <property type="component" value="Unassembled WGS sequence"/>
</dbReference>
<dbReference type="Gene3D" id="3.60.21.10">
    <property type="match status" value="1"/>
</dbReference>
<dbReference type="InterPro" id="IPR029052">
    <property type="entry name" value="Metallo-depent_PP-like"/>
</dbReference>
<dbReference type="GO" id="GO:0004519">
    <property type="term" value="F:endonuclease activity"/>
    <property type="evidence" value="ECO:0007669"/>
    <property type="project" value="UniProtKB-KW"/>
</dbReference>
<evidence type="ECO:0000259" key="2">
    <source>
        <dbReference type="Pfam" id="PF00149"/>
    </source>
</evidence>
<dbReference type="PANTHER" id="PTHR39323:SF1">
    <property type="entry name" value="BLR1149 PROTEIN"/>
    <property type="match status" value="1"/>
</dbReference>
<proteinExistence type="predicted"/>
<reference evidence="3 4" key="1">
    <citation type="submission" date="2020-03" db="EMBL/GenBank/DDBJ databases">
        <title>Roseomonas selenitidurans sp. nov. isolated from urban soil.</title>
        <authorList>
            <person name="Liu H."/>
        </authorList>
    </citation>
    <scope>NUCLEOTIDE SEQUENCE [LARGE SCALE GENOMIC DNA]</scope>
    <source>
        <strain evidence="3 4">BU-1</strain>
    </source>
</reference>
<evidence type="ECO:0000313" key="4">
    <source>
        <dbReference type="Proteomes" id="UP000787635"/>
    </source>
</evidence>
<dbReference type="SUPFAM" id="SSF56300">
    <property type="entry name" value="Metallo-dependent phosphatases"/>
    <property type="match status" value="1"/>
</dbReference>
<dbReference type="GO" id="GO:0016874">
    <property type="term" value="F:ligase activity"/>
    <property type="evidence" value="ECO:0007669"/>
    <property type="project" value="UniProtKB-KW"/>
</dbReference>
<evidence type="ECO:0000256" key="1">
    <source>
        <dbReference type="SAM" id="MobiDB-lite"/>
    </source>
</evidence>
<gene>
    <name evidence="3" type="primary">pdeM</name>
    <name evidence="3" type="ORF">HEQ75_22050</name>
</gene>
<dbReference type="EMBL" id="JAAVNE010000048">
    <property type="protein sequence ID" value="NKC33561.1"/>
    <property type="molecule type" value="Genomic_DNA"/>
</dbReference>
<keyword evidence="3" id="KW-0255">Endonuclease</keyword>
<evidence type="ECO:0000313" key="3">
    <source>
        <dbReference type="EMBL" id="NKC33561.1"/>
    </source>
</evidence>
<dbReference type="GO" id="GO:0016787">
    <property type="term" value="F:hydrolase activity"/>
    <property type="evidence" value="ECO:0007669"/>
    <property type="project" value="UniProtKB-KW"/>
</dbReference>
<dbReference type="Pfam" id="PF00149">
    <property type="entry name" value="Metallophos"/>
    <property type="match status" value="1"/>
</dbReference>
<keyword evidence="3" id="KW-0436">Ligase</keyword>
<dbReference type="PANTHER" id="PTHR39323">
    <property type="entry name" value="BLR1149 PROTEIN"/>
    <property type="match status" value="1"/>
</dbReference>
<keyword evidence="4" id="KW-1185">Reference proteome</keyword>
<name>A0ABX1E9M7_9PROT</name>
<feature type="region of interest" description="Disordered" evidence="1">
    <location>
        <begin position="223"/>
        <end position="243"/>
    </location>
</feature>
<accession>A0ABX1E9M7</accession>
<organism evidence="3 4">
    <name type="scientific">Falsiroseomonas selenitidurans</name>
    <dbReference type="NCBI Taxonomy" id="2716335"/>
    <lineage>
        <taxon>Bacteria</taxon>
        <taxon>Pseudomonadati</taxon>
        <taxon>Pseudomonadota</taxon>
        <taxon>Alphaproteobacteria</taxon>
        <taxon>Acetobacterales</taxon>
        <taxon>Roseomonadaceae</taxon>
        <taxon>Falsiroseomonas</taxon>
    </lineage>
</organism>
<dbReference type="InterPro" id="IPR026336">
    <property type="entry name" value="PdeM-like"/>
</dbReference>